<reference evidence="1" key="1">
    <citation type="journal article" date="2019" name="Sci. Rep.">
        <title>Draft genome of Tanacetum cinerariifolium, the natural source of mosquito coil.</title>
        <authorList>
            <person name="Yamashiro T."/>
            <person name="Shiraishi A."/>
            <person name="Satake H."/>
            <person name="Nakayama K."/>
        </authorList>
    </citation>
    <scope>NUCLEOTIDE SEQUENCE</scope>
</reference>
<comment type="caution">
    <text evidence="1">The sequence shown here is derived from an EMBL/GenBank/DDBJ whole genome shotgun (WGS) entry which is preliminary data.</text>
</comment>
<organism evidence="1">
    <name type="scientific">Tanacetum cinerariifolium</name>
    <name type="common">Dalmatian daisy</name>
    <name type="synonym">Chrysanthemum cinerariifolium</name>
    <dbReference type="NCBI Taxonomy" id="118510"/>
    <lineage>
        <taxon>Eukaryota</taxon>
        <taxon>Viridiplantae</taxon>
        <taxon>Streptophyta</taxon>
        <taxon>Embryophyta</taxon>
        <taxon>Tracheophyta</taxon>
        <taxon>Spermatophyta</taxon>
        <taxon>Magnoliopsida</taxon>
        <taxon>eudicotyledons</taxon>
        <taxon>Gunneridae</taxon>
        <taxon>Pentapetalae</taxon>
        <taxon>asterids</taxon>
        <taxon>campanulids</taxon>
        <taxon>Asterales</taxon>
        <taxon>Asteraceae</taxon>
        <taxon>Asteroideae</taxon>
        <taxon>Anthemideae</taxon>
        <taxon>Anthemidinae</taxon>
        <taxon>Tanacetum</taxon>
    </lineage>
</organism>
<sequence length="191" mass="21013">MHNKAPKNALIRRKYGIKMTSNLSWRRNYVADNKYSGKVGLFEVWVGEIGSYLGGAARHRACSHGRPHTLFSRLAFANLSPTIDPCLGGAARGAYSHGGSQTLLSGPTLTNLSHDGSWVGEMSPYLGGAARRRACNHGGPYTLFSQPQFSAIVSMSSRQNHYTQGFPPFPHTKQPSYANQAEHYCFPENRI</sequence>
<accession>A0A699GG59</accession>
<proteinExistence type="predicted"/>
<name>A0A699GG59_TANCI</name>
<dbReference type="AlphaFoldDB" id="A0A699GG59"/>
<evidence type="ECO:0000313" key="1">
    <source>
        <dbReference type="EMBL" id="GEU28789.1"/>
    </source>
</evidence>
<protein>
    <submittedName>
        <fullName evidence="1">Uncharacterized protein</fullName>
    </submittedName>
</protein>
<gene>
    <name evidence="1" type="ORF">Tci_000767</name>
</gene>
<dbReference type="EMBL" id="BKCJ010000021">
    <property type="protein sequence ID" value="GEU28789.1"/>
    <property type="molecule type" value="Genomic_DNA"/>
</dbReference>